<protein>
    <submittedName>
        <fullName evidence="1">Uncharacterized protein</fullName>
    </submittedName>
</protein>
<reference evidence="2" key="1">
    <citation type="submission" date="2015-12" db="EMBL/GenBank/DDBJ databases">
        <title>Complete genome sequence of Lutibacter profundus strain LP1.</title>
        <authorList>
            <person name="Wissuwa J."/>
            <person name="Le Moine Bauer S."/>
            <person name="Stokke R."/>
            <person name="Dahle H."/>
            <person name="Steen I.H."/>
        </authorList>
    </citation>
    <scope>NUCLEOTIDE SEQUENCE [LARGE SCALE GENOMIC DNA]</scope>
    <source>
        <strain evidence="2">LP1</strain>
    </source>
</reference>
<reference evidence="1 2" key="2">
    <citation type="journal article" date="2016" name="Int. J. Syst. Evol. Microbiol.">
        <title>Lutibacter profundi sp. nov., isolated from a deep-sea hydrothermal system on the Arctic Mid-Ocean Ridge and emended description of the genus Lutibacter.</title>
        <authorList>
            <person name="Le Moine Bauer S."/>
            <person name="Roalkvam I."/>
            <person name="Steen I.H."/>
            <person name="Dahle H."/>
        </authorList>
    </citation>
    <scope>NUCLEOTIDE SEQUENCE [LARGE SCALE GENOMIC DNA]</scope>
    <source>
        <strain evidence="1 2">LP1</strain>
    </source>
</reference>
<accession>A0A0X8G6E7</accession>
<organism evidence="1 2">
    <name type="scientific">Lutibacter profundi</name>
    <dbReference type="NCBI Taxonomy" id="1622118"/>
    <lineage>
        <taxon>Bacteria</taxon>
        <taxon>Pseudomonadati</taxon>
        <taxon>Bacteroidota</taxon>
        <taxon>Flavobacteriia</taxon>
        <taxon>Flavobacteriales</taxon>
        <taxon>Flavobacteriaceae</taxon>
        <taxon>Lutibacter</taxon>
    </lineage>
</organism>
<name>A0A0X8G6E7_9FLAO</name>
<dbReference type="AlphaFoldDB" id="A0A0X8G6E7"/>
<dbReference type="OrthoDB" id="10000627at2"/>
<gene>
    <name evidence="1" type="ORF">Lupro_06300</name>
</gene>
<sequence length="59" mass="7340">MEELDLNNMKLPLSKKRFSKLRNAIRTGRVKWMEMSEELMYSYQDFWKSEKYKNMEKID</sequence>
<evidence type="ECO:0000313" key="2">
    <source>
        <dbReference type="Proteomes" id="UP000059672"/>
    </source>
</evidence>
<dbReference type="KEGG" id="lut:Lupro_06300"/>
<keyword evidence="2" id="KW-1185">Reference proteome</keyword>
<dbReference type="EMBL" id="CP013355">
    <property type="protein sequence ID" value="AMC10878.1"/>
    <property type="molecule type" value="Genomic_DNA"/>
</dbReference>
<dbReference type="Proteomes" id="UP000059672">
    <property type="component" value="Chromosome"/>
</dbReference>
<proteinExistence type="predicted"/>
<dbReference type="RefSeq" id="WP_068207484.1">
    <property type="nucleotide sequence ID" value="NZ_CP013355.1"/>
</dbReference>
<evidence type="ECO:0000313" key="1">
    <source>
        <dbReference type="EMBL" id="AMC10878.1"/>
    </source>
</evidence>